<dbReference type="PANTHER" id="PTHR11610:SF173">
    <property type="entry name" value="LIPASE DOMAIN-CONTAINING PROTEIN-RELATED"/>
    <property type="match status" value="1"/>
</dbReference>
<dbReference type="Pfam" id="PF00151">
    <property type="entry name" value="Lipase"/>
    <property type="match status" value="1"/>
</dbReference>
<name>T1KJC1_TETUR</name>
<dbReference type="PANTHER" id="PTHR11610">
    <property type="entry name" value="LIPASE"/>
    <property type="match status" value="1"/>
</dbReference>
<sequence>MSAIDLGGLTQPLQGAFDVIMVFYMDATKHFQAQSSNLQYCLLNHQNSLSKSVYLAIYLNTLSKPLQTKLRCKLAKDVAAKHDTEAVGNARAEFIFKLCNFSALKSSNIDLIGHSLGAHIALKRKGLLIGRITGLDPAGPLFTLYFYINGDCSLWNLPKNIWRYGWVGGFTNTYACKNMFLCLRIQKILVKTVSLLAINAAFT</sequence>
<dbReference type="InterPro" id="IPR013818">
    <property type="entry name" value="Lipase"/>
</dbReference>
<accession>T1KJC1</accession>
<reference evidence="7" key="1">
    <citation type="submission" date="2011-08" db="EMBL/GenBank/DDBJ databases">
        <authorList>
            <person name="Rombauts S."/>
        </authorList>
    </citation>
    <scope>NUCLEOTIDE SEQUENCE</scope>
    <source>
        <strain evidence="7">London</strain>
    </source>
</reference>
<evidence type="ECO:0000313" key="6">
    <source>
        <dbReference type="EnsemblMetazoa" id="tetur12g04530.1"/>
    </source>
</evidence>
<proteinExistence type="inferred from homology"/>
<dbReference type="EMBL" id="CAEY01000122">
    <property type="status" value="NOT_ANNOTATED_CDS"/>
    <property type="molecule type" value="Genomic_DNA"/>
</dbReference>
<evidence type="ECO:0000259" key="5">
    <source>
        <dbReference type="Pfam" id="PF00151"/>
    </source>
</evidence>
<dbReference type="InterPro" id="IPR000734">
    <property type="entry name" value="TAG_lipase"/>
</dbReference>
<comment type="subcellular location">
    <subcellularLocation>
        <location evidence="1">Secreted</location>
    </subcellularLocation>
</comment>
<keyword evidence="7" id="KW-1185">Reference proteome</keyword>
<dbReference type="AlphaFoldDB" id="T1KJC1"/>
<dbReference type="GO" id="GO:0005615">
    <property type="term" value="C:extracellular space"/>
    <property type="evidence" value="ECO:0007669"/>
    <property type="project" value="TreeGrafter"/>
</dbReference>
<comment type="similarity">
    <text evidence="2 4">Belongs to the AB hydrolase superfamily. Lipase family.</text>
</comment>
<dbReference type="SUPFAM" id="SSF53474">
    <property type="entry name" value="alpha/beta-Hydrolases"/>
    <property type="match status" value="1"/>
</dbReference>
<keyword evidence="3" id="KW-0964">Secreted</keyword>
<dbReference type="InterPro" id="IPR029058">
    <property type="entry name" value="AB_hydrolase_fold"/>
</dbReference>
<reference evidence="6" key="2">
    <citation type="submission" date="2015-06" db="UniProtKB">
        <authorList>
            <consortium name="EnsemblMetazoa"/>
        </authorList>
    </citation>
    <scope>IDENTIFICATION</scope>
</reference>
<dbReference type="HOGENOM" id="CLU_1350436_0_0_1"/>
<dbReference type="GO" id="GO:0016042">
    <property type="term" value="P:lipid catabolic process"/>
    <property type="evidence" value="ECO:0007669"/>
    <property type="project" value="TreeGrafter"/>
</dbReference>
<evidence type="ECO:0000256" key="2">
    <source>
        <dbReference type="ARBA" id="ARBA00010701"/>
    </source>
</evidence>
<dbReference type="EnsemblMetazoa" id="tetur12g04530.1">
    <property type="protein sequence ID" value="tetur12g04530.1"/>
    <property type="gene ID" value="tetur12g04530"/>
</dbReference>
<protein>
    <recommendedName>
        <fullName evidence="5">Lipase domain-containing protein</fullName>
    </recommendedName>
</protein>
<dbReference type="GO" id="GO:0016298">
    <property type="term" value="F:lipase activity"/>
    <property type="evidence" value="ECO:0007669"/>
    <property type="project" value="InterPro"/>
</dbReference>
<evidence type="ECO:0000313" key="7">
    <source>
        <dbReference type="Proteomes" id="UP000015104"/>
    </source>
</evidence>
<dbReference type="Proteomes" id="UP000015104">
    <property type="component" value="Unassembled WGS sequence"/>
</dbReference>
<evidence type="ECO:0000256" key="4">
    <source>
        <dbReference type="RuleBase" id="RU004262"/>
    </source>
</evidence>
<organism evidence="6 7">
    <name type="scientific">Tetranychus urticae</name>
    <name type="common">Two-spotted spider mite</name>
    <dbReference type="NCBI Taxonomy" id="32264"/>
    <lineage>
        <taxon>Eukaryota</taxon>
        <taxon>Metazoa</taxon>
        <taxon>Ecdysozoa</taxon>
        <taxon>Arthropoda</taxon>
        <taxon>Chelicerata</taxon>
        <taxon>Arachnida</taxon>
        <taxon>Acari</taxon>
        <taxon>Acariformes</taxon>
        <taxon>Trombidiformes</taxon>
        <taxon>Prostigmata</taxon>
        <taxon>Eleutherengona</taxon>
        <taxon>Raphignathae</taxon>
        <taxon>Tetranychoidea</taxon>
        <taxon>Tetranychidae</taxon>
        <taxon>Tetranychus</taxon>
    </lineage>
</organism>
<dbReference type="Gene3D" id="3.40.50.1820">
    <property type="entry name" value="alpha/beta hydrolase"/>
    <property type="match status" value="1"/>
</dbReference>
<evidence type="ECO:0000256" key="1">
    <source>
        <dbReference type="ARBA" id="ARBA00004613"/>
    </source>
</evidence>
<feature type="domain" description="Lipase" evidence="5">
    <location>
        <begin position="78"/>
        <end position="143"/>
    </location>
</feature>
<evidence type="ECO:0000256" key="3">
    <source>
        <dbReference type="ARBA" id="ARBA00022525"/>
    </source>
</evidence>